<dbReference type="AlphaFoldDB" id="A0AA88KJ75"/>
<protein>
    <submittedName>
        <fullName evidence="1">Uncharacterized protein</fullName>
    </submittedName>
</protein>
<dbReference type="Proteomes" id="UP000816034">
    <property type="component" value="Unassembled WGS sequence"/>
</dbReference>
<dbReference type="RefSeq" id="XP_044546940.1">
    <property type="nucleotide sequence ID" value="XM_044696088.1"/>
</dbReference>
<proteinExistence type="predicted"/>
<gene>
    <name evidence="1" type="ORF">C9374_006249</name>
</gene>
<comment type="caution">
    <text evidence="1">The sequence shown here is derived from an EMBL/GenBank/DDBJ whole genome shotgun (WGS) entry which is preliminary data.</text>
</comment>
<accession>A0AA88KJ75</accession>
<dbReference type="EMBL" id="PYSW02000027">
    <property type="protein sequence ID" value="KAG2381260.1"/>
    <property type="molecule type" value="Genomic_DNA"/>
</dbReference>
<evidence type="ECO:0000313" key="1">
    <source>
        <dbReference type="EMBL" id="KAG2381260.1"/>
    </source>
</evidence>
<dbReference type="GeneID" id="68098703"/>
<keyword evidence="2" id="KW-1185">Reference proteome</keyword>
<reference evidence="1 2" key="1">
    <citation type="journal article" date="2018" name="BMC Genomics">
        <title>The genome of Naegleria lovaniensis, the basis for a comparative approach to unravel pathogenicity factors of the human pathogenic amoeba N. fowleri.</title>
        <authorList>
            <person name="Liechti N."/>
            <person name="Schurch N."/>
            <person name="Bruggmann R."/>
            <person name="Wittwer M."/>
        </authorList>
    </citation>
    <scope>NUCLEOTIDE SEQUENCE [LARGE SCALE GENOMIC DNA]</scope>
    <source>
        <strain evidence="1 2">ATCC 30569</strain>
    </source>
</reference>
<organism evidence="1 2">
    <name type="scientific">Naegleria lovaniensis</name>
    <name type="common">Amoeba</name>
    <dbReference type="NCBI Taxonomy" id="51637"/>
    <lineage>
        <taxon>Eukaryota</taxon>
        <taxon>Discoba</taxon>
        <taxon>Heterolobosea</taxon>
        <taxon>Tetramitia</taxon>
        <taxon>Eutetramitia</taxon>
        <taxon>Vahlkampfiidae</taxon>
        <taxon>Naegleria</taxon>
    </lineage>
</organism>
<name>A0AA88KJ75_NAELO</name>
<evidence type="ECO:0000313" key="2">
    <source>
        <dbReference type="Proteomes" id="UP000816034"/>
    </source>
</evidence>
<sequence>MIGLLAVSNWGNLFRTFGGSAFSFHSTKMFVYGKYVRVIEYPFGDMRTIRLNINSYEHLKKRIADAHGLDTSSIQQVHRYEENWWTEKINDNEDVRSLKEYHILLWSRSTGHIPTRNVNLKEIPDEVNQEAEALAEGTGAVVGIGTGEGVSTSDHKHHDGSGYSTHDKTVTALSFVHHLKKKDLFTDEEYQILTELILQHDPYILSLHSNFKDDENSFVIYAKRKVIDHTVGFHAISLPQNLRQKKTVVKEEKDKDEENDLNAVY</sequence>